<dbReference type="EMBL" id="WDAL01000039">
    <property type="protein sequence ID" value="KAB6632082.1"/>
    <property type="molecule type" value="Genomic_DNA"/>
</dbReference>
<dbReference type="GO" id="GO:0006355">
    <property type="term" value="P:regulation of DNA-templated transcription"/>
    <property type="evidence" value="ECO:0007669"/>
    <property type="project" value="InterPro"/>
</dbReference>
<dbReference type="GO" id="GO:0003677">
    <property type="term" value="F:DNA binding"/>
    <property type="evidence" value="ECO:0007669"/>
    <property type="project" value="InterPro"/>
</dbReference>
<sequence>MGNKVRIERICEFCGKTFIAKTCKTRFCCKACNDKYYKELIRSDRYNAVTKEVKEEKKKRIRLAVDELEVIQAREFISLKQLAIYLGVNRKSIYTYMRIYEIPFSQIGSRIIVKRKEVEMVMMNLKSVKTMQERPIKSTKTITDFYSAKEIEEKYQISYSRLYVIAKENNIPSATLSGKRLFSMEHIDRYFRKLGYKEAEEITEWYTIEQIQKIYKMTVKAVHSFTSRYKIPKKKEKTGNTTLYSKKHVDEIKNSRIGEDGYITVPEACALFNVDRDTIYNRCKWYNIPKKTKGKNVIISIEGLRKVFGTGNIAINNVNEPTIAAHE</sequence>
<dbReference type="InterPro" id="IPR000551">
    <property type="entry name" value="MerR-type_HTH_dom"/>
</dbReference>
<evidence type="ECO:0000313" key="2">
    <source>
        <dbReference type="Proteomes" id="UP000462015"/>
    </source>
</evidence>
<dbReference type="AlphaFoldDB" id="A0A6I1AZJ3"/>
<dbReference type="RefSeq" id="WP_271686766.1">
    <property type="nucleotide sequence ID" value="NZ_JBDMVL010000033.1"/>
</dbReference>
<dbReference type="Pfam" id="PF13411">
    <property type="entry name" value="MerR_1"/>
    <property type="match status" value="1"/>
</dbReference>
<comment type="caution">
    <text evidence="1">The sequence shown here is derived from an EMBL/GenBank/DDBJ whole genome shotgun (WGS) entry which is preliminary data.</text>
</comment>
<gene>
    <name evidence="1" type="ORF">GAY12_17545</name>
</gene>
<proteinExistence type="predicted"/>
<name>A0A6I1AZJ3_PHOVU</name>
<organism evidence="1 2">
    <name type="scientific">Phocaeicola vulgatus</name>
    <name type="common">Bacteroides vulgatus</name>
    <dbReference type="NCBI Taxonomy" id="821"/>
    <lineage>
        <taxon>Bacteria</taxon>
        <taxon>Pseudomonadati</taxon>
        <taxon>Bacteroidota</taxon>
        <taxon>Bacteroidia</taxon>
        <taxon>Bacteroidales</taxon>
        <taxon>Bacteroidaceae</taxon>
        <taxon>Phocaeicola</taxon>
    </lineage>
</organism>
<dbReference type="Proteomes" id="UP000462015">
    <property type="component" value="Unassembled WGS sequence"/>
</dbReference>
<evidence type="ECO:0000313" key="1">
    <source>
        <dbReference type="EMBL" id="KAB6632082.1"/>
    </source>
</evidence>
<reference evidence="1 2" key="1">
    <citation type="journal article" date="2019" name="Nat. Med.">
        <title>A library of human gut bacterial isolates paired with longitudinal multiomics data enables mechanistic microbiome research.</title>
        <authorList>
            <person name="Poyet M."/>
            <person name="Groussin M."/>
            <person name="Gibbons S.M."/>
            <person name="Avila-Pacheco J."/>
            <person name="Jiang X."/>
            <person name="Kearney S.M."/>
            <person name="Perrotta A.R."/>
            <person name="Berdy B."/>
            <person name="Zhao S."/>
            <person name="Lieberman T.D."/>
            <person name="Swanson P.K."/>
            <person name="Smith M."/>
            <person name="Roesemann S."/>
            <person name="Alexander J.E."/>
            <person name="Rich S.A."/>
            <person name="Livny J."/>
            <person name="Vlamakis H."/>
            <person name="Clish C."/>
            <person name="Bullock K."/>
            <person name="Deik A."/>
            <person name="Scott J."/>
            <person name="Pierce K.A."/>
            <person name="Xavier R.J."/>
            <person name="Alm E.J."/>
        </authorList>
    </citation>
    <scope>NUCLEOTIDE SEQUENCE [LARGE SCALE GENOMIC DNA]</scope>
    <source>
        <strain evidence="1 2">BIOML-A98</strain>
    </source>
</reference>
<protein>
    <submittedName>
        <fullName evidence="1">Helix-turn-helix domain-containing protein</fullName>
    </submittedName>
</protein>
<accession>A0A6I1AZJ3</accession>